<dbReference type="InterPro" id="IPR029062">
    <property type="entry name" value="Class_I_gatase-like"/>
</dbReference>
<dbReference type="Gene3D" id="3.40.50.200">
    <property type="entry name" value="Peptidase S8/S53 domain"/>
    <property type="match status" value="1"/>
</dbReference>
<dbReference type="SUPFAM" id="SSF52743">
    <property type="entry name" value="Subtilisin-like"/>
    <property type="match status" value="1"/>
</dbReference>
<keyword evidence="4 6" id="KW-0720">Serine protease</keyword>
<dbReference type="EMBL" id="FYEK01000035">
    <property type="protein sequence ID" value="SNB68027.1"/>
    <property type="molecule type" value="Genomic_DNA"/>
</dbReference>
<dbReference type="PANTHER" id="PTHR43399">
    <property type="entry name" value="SUBTILISIN-RELATED"/>
    <property type="match status" value="1"/>
</dbReference>
<proteinExistence type="inferred from homology"/>
<name>A0A212R797_9CHLR</name>
<evidence type="ECO:0000313" key="8">
    <source>
        <dbReference type="EMBL" id="SNB68027.1"/>
    </source>
</evidence>
<dbReference type="InterPro" id="IPR000209">
    <property type="entry name" value="Peptidase_S8/S53_dom"/>
</dbReference>
<dbReference type="PANTHER" id="PTHR43399:SF4">
    <property type="entry name" value="CELL WALL-ASSOCIATED PROTEASE"/>
    <property type="match status" value="1"/>
</dbReference>
<feature type="active site" description="Charge relay system" evidence="5 6">
    <location>
        <position position="372"/>
    </location>
</feature>
<evidence type="ECO:0000259" key="7">
    <source>
        <dbReference type="Pfam" id="PF00082"/>
    </source>
</evidence>
<dbReference type="InParanoid" id="A0A212R797"/>
<dbReference type="InterPro" id="IPR036852">
    <property type="entry name" value="Peptidase_S8/S53_dom_sf"/>
</dbReference>
<feature type="domain" description="Peptidase S8/S53" evidence="7">
    <location>
        <begin position="154"/>
        <end position="420"/>
    </location>
</feature>
<dbReference type="InterPro" id="IPR008969">
    <property type="entry name" value="CarboxyPept-like_regulatory"/>
</dbReference>
<dbReference type="Gene3D" id="2.60.40.1120">
    <property type="entry name" value="Carboxypeptidase-like, regulatory domain"/>
    <property type="match status" value="1"/>
</dbReference>
<comment type="similarity">
    <text evidence="1 6">Belongs to the peptidase S8 family.</text>
</comment>
<dbReference type="SUPFAM" id="SSF49464">
    <property type="entry name" value="Carboxypeptidase regulatory domain-like"/>
    <property type="match status" value="1"/>
</dbReference>
<evidence type="ECO:0000256" key="5">
    <source>
        <dbReference type="PIRSR" id="PIRSR615500-1"/>
    </source>
</evidence>
<organism evidence="8 9">
    <name type="scientific">Thermoflexus hugenholtzii JAD2</name>
    <dbReference type="NCBI Taxonomy" id="877466"/>
    <lineage>
        <taxon>Bacteria</taxon>
        <taxon>Bacillati</taxon>
        <taxon>Chloroflexota</taxon>
        <taxon>Thermoflexia</taxon>
        <taxon>Thermoflexales</taxon>
        <taxon>Thermoflexaceae</taxon>
        <taxon>Thermoflexus</taxon>
    </lineage>
</organism>
<dbReference type="PROSITE" id="PS51892">
    <property type="entry name" value="SUBTILASE"/>
    <property type="match status" value="1"/>
</dbReference>
<accession>A0A212R797</accession>
<evidence type="ECO:0000256" key="6">
    <source>
        <dbReference type="PROSITE-ProRule" id="PRU01240"/>
    </source>
</evidence>
<dbReference type="Pfam" id="PF00082">
    <property type="entry name" value="Peptidase_S8"/>
    <property type="match status" value="1"/>
</dbReference>
<reference evidence="9" key="1">
    <citation type="submission" date="2017-06" db="EMBL/GenBank/DDBJ databases">
        <authorList>
            <person name="Varghese N."/>
            <person name="Submissions S."/>
        </authorList>
    </citation>
    <scope>NUCLEOTIDE SEQUENCE [LARGE SCALE GENOMIC DNA]</scope>
    <source>
        <strain evidence="9">JAD2</strain>
    </source>
</reference>
<gene>
    <name evidence="8" type="ORF">SAMN02746019_00002320</name>
</gene>
<dbReference type="GO" id="GO:0006508">
    <property type="term" value="P:proteolysis"/>
    <property type="evidence" value="ECO:0007669"/>
    <property type="project" value="UniProtKB-KW"/>
</dbReference>
<keyword evidence="2 6" id="KW-0645">Protease</keyword>
<dbReference type="InterPro" id="IPR023828">
    <property type="entry name" value="Peptidase_S8_Ser-AS"/>
</dbReference>
<evidence type="ECO:0000256" key="4">
    <source>
        <dbReference type="ARBA" id="ARBA00022825"/>
    </source>
</evidence>
<evidence type="ECO:0000313" key="9">
    <source>
        <dbReference type="Proteomes" id="UP000197025"/>
    </source>
</evidence>
<keyword evidence="3 6" id="KW-0378">Hydrolase</keyword>
<dbReference type="InterPro" id="IPR015500">
    <property type="entry name" value="Peptidase_S8_subtilisin-rel"/>
</dbReference>
<dbReference type="Pfam" id="PF13620">
    <property type="entry name" value="CarboxypepD_reg"/>
    <property type="match status" value="1"/>
</dbReference>
<evidence type="ECO:0000256" key="2">
    <source>
        <dbReference type="ARBA" id="ARBA00022670"/>
    </source>
</evidence>
<sequence length="1362" mass="146067">MHPALARRLLRARPEEKIPVLIQLEGASPGEAAAAEASADRPAVERRARLVARLRARAEAAGAPLLRRLREAEGAGEVEGVRLLWLPNQIAARISPRMLLALAREPGVRQIREDRFRRWIVTAPLRETPDPLSTPWNLDMVRAPEAWAAFAITGTGVVVANIDTGVDWLHPALHRAYRGYDARGLHRHAGNWFDATGAGALYPVDANGHGTHTMGLMVGEGTGVAPGARWIAARAFDAQGYAYDSWIHAAFQWILAPEGDPALAPDIVNNSWGNPDGWDTTFMEDLAALQAAGIFAVFSAGNQGPGLGSIASPASLPGAFAVGAVDAEGQVALFSSRGPSPWGEVRPHVVAPGVRVRSALPGGTYGELSGTSMAAPHAAGVAALLKAARPELSPLQIAEILTRTATPLTTTVPNFDSGWGLVNAMEALSVVVESGLLEGTVQDPEGRPIAGAAVTARARDGRFQVSRESDSAGRYRLFLRASTYDVTASAFGYAPAQVFGIQILQGITRSLDFRLDPLPRGSLIVHAVDEHGVPVRDPSLSLVGTPVSLTQSASPFTLSMPIGAYLLRLRALGHRVVTDTVEIAAGITTTRILTMPRMPRVLLVDSGAWYNESVLFFYRQALDAQAWSYDEYRVTYPPIPPPTATLTAYEVVVWSSPFDSPGYIGADRALTFFLGQGGRLLVSGQDVAFWDDGGNGFFYAPYLRRMLGTRYVRDSSGIFTVTGALGGPFDGLVVDIRGEGGAQNQRFPDEIAPTDPLTDQPMRYLDDGGAVTAVGLCRPHRGLVFAFGLEGIPDPGMRGEILERSLRALTAPPSPAGLRWDPAYTERVVPTATQVLFTATLQNLSEVATDTIRLEVEGTGWPVTLTPETMTLAPCAAGVLTLTVDVPAGLPRDAEARITVTAHSTLSPTLSASGVWQLKTPARLLLVEDDRWYEVGEAYRRALTAAGISFDRWRVTGFFGQGSPSEGDLARYEGVIWFTGYDWYDPLSPTEEARLLTYVQRGGRLAFFSQDYLYSLLDGGRSWAFARALGVRAHDEGLTTTVALPSPLSPIGQGLPRWEIALPYPNWTDALEPAPDARPLWRGAHGRPIALTRSEGAGHLVFSTLGLEGAPEPLQAAVMRHVLSGLGPMGETRLEVVPRIAPAEARRQIAVFVTHTEGLSIALRLQVPPPWTIRDPEQSPGWTLDPALPGWQGRVLPPAVLTASMILEGPSGWAPLTLEGTDGHWPLRQILPVGVGASDLSIAFAGGPIAPSGQAYAGSWTLQPSGDLSLALTLTLPIGWKDPRFWTDGSDLPQPSPGSGVWSGTLGTGELLRVIALGAPLTLEPDPRRLVLRAEDAWGGVWEREVVITAVPWRVFLPTIAR</sequence>
<keyword evidence="9" id="KW-1185">Reference proteome</keyword>
<feature type="active site" description="Charge relay system" evidence="5 6">
    <location>
        <position position="163"/>
    </location>
</feature>
<dbReference type="InterPro" id="IPR051048">
    <property type="entry name" value="Peptidase_S8/S53_subtilisin"/>
</dbReference>
<dbReference type="PROSITE" id="PS00138">
    <property type="entry name" value="SUBTILASE_SER"/>
    <property type="match status" value="1"/>
</dbReference>
<evidence type="ECO:0000256" key="3">
    <source>
        <dbReference type="ARBA" id="ARBA00022801"/>
    </source>
</evidence>
<dbReference type="Gene3D" id="3.40.50.880">
    <property type="match status" value="1"/>
</dbReference>
<dbReference type="SUPFAM" id="SSF52317">
    <property type="entry name" value="Class I glutamine amidotransferase-like"/>
    <property type="match status" value="1"/>
</dbReference>
<dbReference type="Proteomes" id="UP000197025">
    <property type="component" value="Unassembled WGS sequence"/>
</dbReference>
<dbReference type="PRINTS" id="PR00723">
    <property type="entry name" value="SUBTILISIN"/>
</dbReference>
<evidence type="ECO:0000256" key="1">
    <source>
        <dbReference type="ARBA" id="ARBA00011073"/>
    </source>
</evidence>
<protein>
    <submittedName>
        <fullName evidence="8">Subtilisin-like serine proteases</fullName>
    </submittedName>
</protein>
<feature type="active site" description="Charge relay system" evidence="5 6">
    <location>
        <position position="209"/>
    </location>
</feature>
<dbReference type="GO" id="GO:0004252">
    <property type="term" value="F:serine-type endopeptidase activity"/>
    <property type="evidence" value="ECO:0007669"/>
    <property type="project" value="UniProtKB-UniRule"/>
</dbReference>